<keyword evidence="4" id="KW-0808">Transferase</keyword>
<dbReference type="PROSITE" id="PS51273">
    <property type="entry name" value="GATASE_TYPE_1"/>
    <property type="match status" value="1"/>
</dbReference>
<dbReference type="GO" id="GO:0000162">
    <property type="term" value="P:L-tryptophan biosynthetic process"/>
    <property type="evidence" value="ECO:0007669"/>
    <property type="project" value="TreeGrafter"/>
</dbReference>
<keyword evidence="3" id="KW-0328">Glycosyltransferase</keyword>
<dbReference type="InterPro" id="IPR029062">
    <property type="entry name" value="Class_I_gatase-like"/>
</dbReference>
<reference evidence="4 5" key="1">
    <citation type="submission" date="2011-09" db="EMBL/GenBank/DDBJ databases">
        <title>The permanent draft genome of Caldithrix abyssi DSM 13497.</title>
        <authorList>
            <consortium name="US DOE Joint Genome Institute (JGI-PGF)"/>
            <person name="Lucas S."/>
            <person name="Han J."/>
            <person name="Lapidus A."/>
            <person name="Bruce D."/>
            <person name="Goodwin L."/>
            <person name="Pitluck S."/>
            <person name="Peters L."/>
            <person name="Kyrpides N."/>
            <person name="Mavromatis K."/>
            <person name="Ivanova N."/>
            <person name="Mikhailova N."/>
            <person name="Chertkov O."/>
            <person name="Detter J.C."/>
            <person name="Tapia R."/>
            <person name="Han C."/>
            <person name="Land M."/>
            <person name="Hauser L."/>
            <person name="Markowitz V."/>
            <person name="Cheng J.-F."/>
            <person name="Hugenholtz P."/>
            <person name="Woyke T."/>
            <person name="Wu D."/>
            <person name="Spring S."/>
            <person name="Brambilla E."/>
            <person name="Klenk H.-P."/>
            <person name="Eisen J.A."/>
        </authorList>
    </citation>
    <scope>NUCLEOTIDE SEQUENCE [LARGE SCALE GENOMIC DNA]</scope>
    <source>
        <strain evidence="4 5">DSM 13497</strain>
    </source>
</reference>
<dbReference type="KEGG" id="caby:Cabys_2702"/>
<dbReference type="InterPro" id="IPR017926">
    <property type="entry name" value="GATASE"/>
</dbReference>
<evidence type="ECO:0000313" key="3">
    <source>
        <dbReference type="EMBL" id="APF19450.1"/>
    </source>
</evidence>
<dbReference type="EMBL" id="CM001402">
    <property type="protein sequence ID" value="EHO43339.1"/>
    <property type="molecule type" value="Genomic_DNA"/>
</dbReference>
<organism evidence="4 5">
    <name type="scientific">Caldithrix abyssi DSM 13497</name>
    <dbReference type="NCBI Taxonomy" id="880073"/>
    <lineage>
        <taxon>Bacteria</taxon>
        <taxon>Pseudomonadati</taxon>
        <taxon>Calditrichota</taxon>
        <taxon>Calditrichia</taxon>
        <taxon>Calditrichales</taxon>
        <taxon>Calditrichaceae</taxon>
        <taxon>Caldithrix</taxon>
    </lineage>
</organism>
<dbReference type="Proteomes" id="UP000004671">
    <property type="component" value="Chromosome"/>
</dbReference>
<dbReference type="InterPro" id="IPR050472">
    <property type="entry name" value="Anth_synth/Amidotransfase"/>
</dbReference>
<protein>
    <submittedName>
        <fullName evidence="3">Anthranilate phosphoribosyltransferase/anthranilate synthase component 2</fullName>
    </submittedName>
    <submittedName>
        <fullName evidence="4">Glutamine amidotransferase of anthranilate synthase</fullName>
    </submittedName>
</protein>
<dbReference type="PANTHER" id="PTHR43418">
    <property type="entry name" value="MULTIFUNCTIONAL TRYPTOPHAN BIOSYNTHESIS PROTEIN-RELATED"/>
    <property type="match status" value="1"/>
</dbReference>
<dbReference type="AlphaFoldDB" id="H1XPG8"/>
<evidence type="ECO:0000313" key="4">
    <source>
        <dbReference type="EMBL" id="EHO43339.1"/>
    </source>
</evidence>
<dbReference type="GO" id="GO:0016757">
    <property type="term" value="F:glycosyltransferase activity"/>
    <property type="evidence" value="ECO:0007669"/>
    <property type="project" value="UniProtKB-KW"/>
</dbReference>
<name>H1XPG8_CALAY</name>
<dbReference type="GO" id="GO:0004049">
    <property type="term" value="F:anthranilate synthase activity"/>
    <property type="evidence" value="ECO:0007669"/>
    <property type="project" value="TreeGrafter"/>
</dbReference>
<evidence type="ECO:0000313" key="6">
    <source>
        <dbReference type="Proteomes" id="UP000183868"/>
    </source>
</evidence>
<dbReference type="eggNOG" id="COG0512">
    <property type="taxonomic scope" value="Bacteria"/>
</dbReference>
<keyword evidence="5" id="KW-1185">Reference proteome</keyword>
<reference evidence="3 6" key="2">
    <citation type="submission" date="2016-11" db="EMBL/GenBank/DDBJ databases">
        <title>Genomic analysis of Caldithrix abyssi and proposal of a novel bacterial phylum Caldithrichaeota.</title>
        <authorList>
            <person name="Kublanov I."/>
            <person name="Sigalova O."/>
            <person name="Gavrilov S."/>
            <person name="Lebedinsky A."/>
            <person name="Ivanova N."/>
            <person name="Daum C."/>
            <person name="Reddy T."/>
            <person name="Klenk H.P."/>
            <person name="Goker M."/>
            <person name="Reva O."/>
            <person name="Miroshnichenko M."/>
            <person name="Kyprides N."/>
            <person name="Woyke T."/>
            <person name="Gelfand M."/>
        </authorList>
    </citation>
    <scope>NUCLEOTIDE SEQUENCE [LARGE SCALE GENOMIC DNA]</scope>
    <source>
        <strain evidence="3 6">LF13</strain>
    </source>
</reference>
<dbReference type="PRINTS" id="PR00099">
    <property type="entry name" value="CPSGATASE"/>
</dbReference>
<dbReference type="EMBL" id="CP018099">
    <property type="protein sequence ID" value="APF19450.1"/>
    <property type="molecule type" value="Genomic_DNA"/>
</dbReference>
<dbReference type="STRING" id="880073.Cabys_2702"/>
<dbReference type="NCBIfam" id="TIGR00566">
    <property type="entry name" value="trpG_papA"/>
    <property type="match status" value="1"/>
</dbReference>
<dbReference type="Proteomes" id="UP000183868">
    <property type="component" value="Chromosome"/>
</dbReference>
<dbReference type="FunFam" id="3.40.50.880:FF:000003">
    <property type="entry name" value="Anthranilate synthase component II"/>
    <property type="match status" value="1"/>
</dbReference>
<dbReference type="RefSeq" id="WP_006930935.1">
    <property type="nucleotide sequence ID" value="NZ_CM001402.1"/>
</dbReference>
<dbReference type="PRINTS" id="PR00097">
    <property type="entry name" value="ANTSNTHASEII"/>
</dbReference>
<accession>H1XPG8</accession>
<sequence>MNNSSAPEILLIDNYDSFTYNLYHYLVRAGARAVVKLNDDPRLAEHAAEADGLVISPGPSRPENAGTTPQIVKAFYDQKPLLGVCLGMQIINEVLGGKTIRSQTPVHGQSCRVKIIHPSPLFAGLPATFQAARYHSLICSDIPPELRLTSVYKTAPMSFEHRHLPLFGVQFHPESFLTPRGLQIIENFVRMVHDRLG</sequence>
<evidence type="ECO:0000313" key="5">
    <source>
        <dbReference type="Proteomes" id="UP000004671"/>
    </source>
</evidence>
<dbReference type="CDD" id="cd01743">
    <property type="entry name" value="GATase1_Anthranilate_Synthase"/>
    <property type="match status" value="1"/>
</dbReference>
<dbReference type="GO" id="GO:0005829">
    <property type="term" value="C:cytosol"/>
    <property type="evidence" value="ECO:0007669"/>
    <property type="project" value="TreeGrafter"/>
</dbReference>
<feature type="domain" description="Glutamine amidotransferase" evidence="2">
    <location>
        <begin position="10"/>
        <end position="190"/>
    </location>
</feature>
<dbReference type="PRINTS" id="PR00096">
    <property type="entry name" value="GATASE"/>
</dbReference>
<dbReference type="InParanoid" id="H1XPG8"/>
<dbReference type="HOGENOM" id="CLU_014340_1_2_0"/>
<dbReference type="InterPro" id="IPR006221">
    <property type="entry name" value="TrpG/PapA_dom"/>
</dbReference>
<dbReference type="Gene3D" id="3.40.50.880">
    <property type="match status" value="1"/>
</dbReference>
<dbReference type="Pfam" id="PF00117">
    <property type="entry name" value="GATase"/>
    <property type="match status" value="1"/>
</dbReference>
<dbReference type="PANTHER" id="PTHR43418:SF8">
    <property type="entry name" value="SYNTHASE COMPONENT II, PUTATIVE-RELATED"/>
    <property type="match status" value="1"/>
</dbReference>
<dbReference type="PaxDb" id="880073-Calab_3742"/>
<evidence type="ECO:0000259" key="2">
    <source>
        <dbReference type="Pfam" id="PF00117"/>
    </source>
</evidence>
<proteinExistence type="predicted"/>
<keyword evidence="1 4" id="KW-0315">Glutamine amidotransferase</keyword>
<evidence type="ECO:0000256" key="1">
    <source>
        <dbReference type="ARBA" id="ARBA00022962"/>
    </source>
</evidence>
<dbReference type="SUPFAM" id="SSF52317">
    <property type="entry name" value="Class I glutamine amidotransferase-like"/>
    <property type="match status" value="1"/>
</dbReference>
<gene>
    <name evidence="3" type="ORF">Cabys_2702</name>
    <name evidence="4" type="ORF">Calab_3742</name>
</gene>